<dbReference type="SUPFAM" id="SSF160214">
    <property type="entry name" value="FlaG-like"/>
    <property type="match status" value="1"/>
</dbReference>
<proteinExistence type="predicted"/>
<dbReference type="STRING" id="1503961.SAMN05421736_11044"/>
<accession>A0A1H3S881</accession>
<feature type="region of interest" description="Disordered" evidence="1">
    <location>
        <begin position="1"/>
        <end position="47"/>
    </location>
</feature>
<keyword evidence="2" id="KW-0966">Cell projection</keyword>
<dbReference type="PANTHER" id="PTHR37166:SF1">
    <property type="entry name" value="PROTEIN FLAG"/>
    <property type="match status" value="1"/>
</dbReference>
<protein>
    <submittedName>
        <fullName evidence="2">Flagellar protein FlaG</fullName>
    </submittedName>
</protein>
<dbReference type="Gene3D" id="3.30.160.170">
    <property type="entry name" value="FlaG-like"/>
    <property type="match status" value="1"/>
</dbReference>
<evidence type="ECO:0000313" key="3">
    <source>
        <dbReference type="Proteomes" id="UP000198935"/>
    </source>
</evidence>
<dbReference type="InterPro" id="IPR035924">
    <property type="entry name" value="FlaG-like_sf"/>
</dbReference>
<dbReference type="Proteomes" id="UP000198935">
    <property type="component" value="Unassembled WGS sequence"/>
</dbReference>
<dbReference type="OrthoDB" id="9799867at2"/>
<keyword evidence="2" id="KW-0969">Cilium</keyword>
<reference evidence="3" key="1">
    <citation type="submission" date="2016-10" db="EMBL/GenBank/DDBJ databases">
        <authorList>
            <person name="Varghese N."/>
            <person name="Submissions S."/>
        </authorList>
    </citation>
    <scope>NUCLEOTIDE SEQUENCE [LARGE SCALE GENOMIC DNA]</scope>
    <source>
        <strain evidence="3">SP</strain>
    </source>
</reference>
<organism evidence="2 3">
    <name type="scientific">Evansella caseinilytica</name>
    <dbReference type="NCBI Taxonomy" id="1503961"/>
    <lineage>
        <taxon>Bacteria</taxon>
        <taxon>Bacillati</taxon>
        <taxon>Bacillota</taxon>
        <taxon>Bacilli</taxon>
        <taxon>Bacillales</taxon>
        <taxon>Bacillaceae</taxon>
        <taxon>Evansella</taxon>
    </lineage>
</organism>
<feature type="compositionally biased region" description="Polar residues" evidence="1">
    <location>
        <begin position="1"/>
        <end position="20"/>
    </location>
</feature>
<gene>
    <name evidence="2" type="ORF">SAMN05421736_11044</name>
</gene>
<evidence type="ECO:0000313" key="2">
    <source>
        <dbReference type="EMBL" id="SDZ33761.1"/>
    </source>
</evidence>
<name>A0A1H3S881_9BACI</name>
<dbReference type="EMBL" id="FNPI01000010">
    <property type="protein sequence ID" value="SDZ33761.1"/>
    <property type="molecule type" value="Genomic_DNA"/>
</dbReference>
<keyword evidence="2" id="KW-0282">Flagellum</keyword>
<dbReference type="Pfam" id="PF03646">
    <property type="entry name" value="FlaG"/>
    <property type="match status" value="1"/>
</dbReference>
<dbReference type="InterPro" id="IPR005186">
    <property type="entry name" value="FlaG"/>
</dbReference>
<keyword evidence="3" id="KW-1185">Reference proteome</keyword>
<feature type="compositionally biased region" description="Basic and acidic residues" evidence="1">
    <location>
        <begin position="35"/>
        <end position="47"/>
    </location>
</feature>
<dbReference type="AlphaFoldDB" id="A0A1H3S881"/>
<dbReference type="PANTHER" id="PTHR37166">
    <property type="entry name" value="PROTEIN FLAG"/>
    <property type="match status" value="1"/>
</dbReference>
<sequence>MEVKASGSTTVNELFSQVQSERVHRHQTQGSVDTSSRKAEAVSHEASRSLKAEELTDKLEAINKLLDPQYKTIKFERHEKLDRTIVRVVDSGTEEVIKEIPPEKFLDMISSMLEFAGIIIDEKI</sequence>
<evidence type="ECO:0000256" key="1">
    <source>
        <dbReference type="SAM" id="MobiDB-lite"/>
    </source>
</evidence>